<feature type="domain" description="EF-hand" evidence="3">
    <location>
        <begin position="44"/>
        <end position="79"/>
    </location>
</feature>
<proteinExistence type="predicted"/>
<dbReference type="InterPro" id="IPR050145">
    <property type="entry name" value="Centrin_CML-like"/>
</dbReference>
<dbReference type="GO" id="GO:0005509">
    <property type="term" value="F:calcium ion binding"/>
    <property type="evidence" value="ECO:0007669"/>
    <property type="project" value="InterPro"/>
</dbReference>
<evidence type="ECO:0000256" key="1">
    <source>
        <dbReference type="ARBA" id="ARBA00022737"/>
    </source>
</evidence>
<dbReference type="FunFam" id="1.10.238.10:FF:000003">
    <property type="entry name" value="Calmodulin A"/>
    <property type="match status" value="1"/>
</dbReference>
<keyword evidence="5" id="KW-1185">Reference proteome</keyword>
<name>A0AAV4EX69_9GAST</name>
<dbReference type="Proteomes" id="UP000762676">
    <property type="component" value="Unassembled WGS sequence"/>
</dbReference>
<dbReference type="CDD" id="cd00051">
    <property type="entry name" value="EFh"/>
    <property type="match status" value="2"/>
</dbReference>
<dbReference type="Pfam" id="PF13499">
    <property type="entry name" value="EF-hand_7"/>
    <property type="match status" value="1"/>
</dbReference>
<dbReference type="AlphaFoldDB" id="A0AAV4EX69"/>
<accession>A0AAV4EX69</accession>
<reference evidence="4 5" key="1">
    <citation type="journal article" date="2021" name="Elife">
        <title>Chloroplast acquisition without the gene transfer in kleptoplastic sea slugs, Plakobranchus ocellatus.</title>
        <authorList>
            <person name="Maeda T."/>
            <person name="Takahashi S."/>
            <person name="Yoshida T."/>
            <person name="Shimamura S."/>
            <person name="Takaki Y."/>
            <person name="Nagai Y."/>
            <person name="Toyoda A."/>
            <person name="Suzuki Y."/>
            <person name="Arimoto A."/>
            <person name="Ishii H."/>
            <person name="Satoh N."/>
            <person name="Nishiyama T."/>
            <person name="Hasebe M."/>
            <person name="Maruyama T."/>
            <person name="Minagawa J."/>
            <person name="Obokata J."/>
            <person name="Shigenobu S."/>
        </authorList>
    </citation>
    <scope>NUCLEOTIDE SEQUENCE [LARGE SCALE GENOMIC DNA]</scope>
</reference>
<dbReference type="EMBL" id="BMAT01007466">
    <property type="protein sequence ID" value="GFR64895.1"/>
    <property type="molecule type" value="Genomic_DNA"/>
</dbReference>
<evidence type="ECO:0000313" key="4">
    <source>
        <dbReference type="EMBL" id="GFR64895.1"/>
    </source>
</evidence>
<dbReference type="PANTHER" id="PTHR23050">
    <property type="entry name" value="CALCIUM BINDING PROTEIN"/>
    <property type="match status" value="1"/>
</dbReference>
<keyword evidence="2" id="KW-0106">Calcium</keyword>
<dbReference type="Gene3D" id="1.10.238.10">
    <property type="entry name" value="EF-hand"/>
    <property type="match status" value="2"/>
</dbReference>
<dbReference type="PROSITE" id="PS50222">
    <property type="entry name" value="EF_HAND_2"/>
    <property type="match status" value="2"/>
</dbReference>
<evidence type="ECO:0000259" key="3">
    <source>
        <dbReference type="PROSITE" id="PS50222"/>
    </source>
</evidence>
<organism evidence="4 5">
    <name type="scientific">Elysia marginata</name>
    <dbReference type="NCBI Taxonomy" id="1093978"/>
    <lineage>
        <taxon>Eukaryota</taxon>
        <taxon>Metazoa</taxon>
        <taxon>Spiralia</taxon>
        <taxon>Lophotrochozoa</taxon>
        <taxon>Mollusca</taxon>
        <taxon>Gastropoda</taxon>
        <taxon>Heterobranchia</taxon>
        <taxon>Euthyneura</taxon>
        <taxon>Panpulmonata</taxon>
        <taxon>Sacoglossa</taxon>
        <taxon>Placobranchoidea</taxon>
        <taxon>Plakobranchidae</taxon>
        <taxon>Elysia</taxon>
    </lineage>
</organism>
<dbReference type="Pfam" id="PF13833">
    <property type="entry name" value="EF-hand_8"/>
    <property type="match status" value="1"/>
</dbReference>
<dbReference type="InterPro" id="IPR002048">
    <property type="entry name" value="EF_hand_dom"/>
</dbReference>
<dbReference type="InterPro" id="IPR011992">
    <property type="entry name" value="EF-hand-dom_pair"/>
</dbReference>
<dbReference type="SUPFAM" id="SSF47473">
    <property type="entry name" value="EF-hand"/>
    <property type="match status" value="1"/>
</dbReference>
<evidence type="ECO:0000313" key="5">
    <source>
        <dbReference type="Proteomes" id="UP000762676"/>
    </source>
</evidence>
<feature type="domain" description="EF-hand" evidence="3">
    <location>
        <begin position="81"/>
        <end position="116"/>
    </location>
</feature>
<dbReference type="PROSITE" id="PS00018">
    <property type="entry name" value="EF_HAND_1"/>
    <property type="match status" value="1"/>
</dbReference>
<keyword evidence="1" id="KW-0677">Repeat</keyword>
<dbReference type="InterPro" id="IPR018247">
    <property type="entry name" value="EF_Hand_1_Ca_BS"/>
</dbReference>
<gene>
    <name evidence="4" type="ORF">ElyMa_003642900</name>
</gene>
<comment type="caution">
    <text evidence="4">The sequence shown here is derived from an EMBL/GenBank/DDBJ whole genome shotgun (WGS) entry which is preliminary data.</text>
</comment>
<sequence length="150" mass="16929">MPQKTNKSFEEKCRAFFEQANGGDPVTPGQLARVIRKACPSFEGSDQDIAQMFMAVNTDNNDTISWEEFSSALFARDIKEVTRAELEETFKKLDKDNSGKLSREEVKNLMTDLEIPIEEDALDQTMAQADPDNNGVDIKEFLALFKDLNV</sequence>
<dbReference type="SMART" id="SM00054">
    <property type="entry name" value="EFh"/>
    <property type="match status" value="3"/>
</dbReference>
<evidence type="ECO:0000256" key="2">
    <source>
        <dbReference type="ARBA" id="ARBA00022837"/>
    </source>
</evidence>
<protein>
    <submittedName>
        <fullName evidence="4">Calmodulin</fullName>
    </submittedName>
</protein>